<sequence length="461" mass="51438">MAWGNIRVRNACPFPVTFYAIAGPSIELAAGQTSSASACLIWFSTRVKGSGDAINKGQFESYRDEYDREAKMYGHDWKSWRDGHSGAAAGSFLGWAVGALEDVFKTKVTESGGNLYFGAKKEAVYGNADLVVYATKDPACEMAPELHKDVWYLYLDYDHGQQTPPADTYAVPDLSKYADTLFLRLKNSAHAAYLCAAYDQSTVSTQAGDNPFNPLEYSTYWTVAPLEAGAHNLRLLNVKTQKWLTCFSSDKDRIGLLDLGYQDYADQHWDAQVVYTNPHVVMLRNLYVAGNLVGGNNGSTFLYPPNSGYNDQHWVVETFTVDVNKVPAGHTFRIMHCQTGRYITMGPNDASHASLQPTDDSNQLFVLEKSGEGDFRLRNIKYNVYLTYFGSWKYLGGYSATGYQDQHWGAEIADKNAGFHLFNRLDSLGGNNHLFFKDNAFGLYGGDYPDQLWVLQLETTS</sequence>
<dbReference type="Proteomes" id="UP000028725">
    <property type="component" value="Unassembled WGS sequence"/>
</dbReference>
<reference evidence="1 2" key="1">
    <citation type="submission" date="2014-04" db="EMBL/GenBank/DDBJ databases">
        <title>Genome assembly of Hyalangium minutum DSM 14724.</title>
        <authorList>
            <person name="Sharma G."/>
            <person name="Subramanian S."/>
        </authorList>
    </citation>
    <scope>NUCLEOTIDE SEQUENCE [LARGE SCALE GENOMIC DNA]</scope>
    <source>
        <strain evidence="1 2">DSM 14724</strain>
    </source>
</reference>
<comment type="caution">
    <text evidence="1">The sequence shown here is derived from an EMBL/GenBank/DDBJ whole genome shotgun (WGS) entry which is preliminary data.</text>
</comment>
<name>A0A085WUT3_9BACT</name>
<dbReference type="AlphaFoldDB" id="A0A085WUT3"/>
<evidence type="ECO:0000313" key="1">
    <source>
        <dbReference type="EMBL" id="KFE71446.1"/>
    </source>
</evidence>
<organism evidence="1 2">
    <name type="scientific">Hyalangium minutum</name>
    <dbReference type="NCBI Taxonomy" id="394096"/>
    <lineage>
        <taxon>Bacteria</taxon>
        <taxon>Pseudomonadati</taxon>
        <taxon>Myxococcota</taxon>
        <taxon>Myxococcia</taxon>
        <taxon>Myxococcales</taxon>
        <taxon>Cystobacterineae</taxon>
        <taxon>Archangiaceae</taxon>
        <taxon>Hyalangium</taxon>
    </lineage>
</organism>
<keyword evidence="2" id="KW-1185">Reference proteome</keyword>
<dbReference type="RefSeq" id="WP_157231847.1">
    <property type="nucleotide sequence ID" value="NZ_JMCB01000002.1"/>
</dbReference>
<dbReference type="SUPFAM" id="SSF50370">
    <property type="entry name" value="Ricin B-like lectins"/>
    <property type="match status" value="1"/>
</dbReference>
<protein>
    <submittedName>
        <fullName evidence="1">Uncharacterized protein</fullName>
    </submittedName>
</protein>
<dbReference type="EMBL" id="JMCB01000002">
    <property type="protein sequence ID" value="KFE71446.1"/>
    <property type="molecule type" value="Genomic_DNA"/>
</dbReference>
<proteinExistence type="predicted"/>
<dbReference type="Gene3D" id="2.80.10.50">
    <property type="match status" value="1"/>
</dbReference>
<dbReference type="OrthoDB" id="7107878at2"/>
<evidence type="ECO:0000313" key="2">
    <source>
        <dbReference type="Proteomes" id="UP000028725"/>
    </source>
</evidence>
<gene>
    <name evidence="1" type="ORF">DB31_3576</name>
</gene>
<accession>A0A085WUT3</accession>
<dbReference type="InterPro" id="IPR035992">
    <property type="entry name" value="Ricin_B-like_lectins"/>
</dbReference>
<dbReference type="CDD" id="cd00161">
    <property type="entry name" value="beta-trefoil_Ricin-like"/>
    <property type="match status" value="1"/>
</dbReference>